<evidence type="ECO:0000256" key="1">
    <source>
        <dbReference type="SAM" id="MobiDB-lite"/>
    </source>
</evidence>
<evidence type="ECO:0000313" key="3">
    <source>
        <dbReference type="EMBL" id="CAA9471738.1"/>
    </source>
</evidence>
<dbReference type="AlphaFoldDB" id="A0A6J4RKL9"/>
<name>A0A6J4RKL9_9ACTN</name>
<keyword evidence="2" id="KW-0732">Signal</keyword>
<feature type="compositionally biased region" description="Polar residues" evidence="1">
    <location>
        <begin position="164"/>
        <end position="186"/>
    </location>
</feature>
<feature type="signal peptide" evidence="2">
    <location>
        <begin position="1"/>
        <end position="23"/>
    </location>
</feature>
<sequence length="186" mass="19133">MSNRTRRVVAVLGAAALTVPSVAAVASGKGKAPVKPVAETQADAKTQSRAKAKAKGKGKAKKVKMATYVVKGVFDEAGQVDVTGGNSHTRRAGLVRDDVVFTFDGAKLVVADTNADGAMTAADIKPGDKLTIQLKLPRTLGAGPYAARKVVDRTNPPVDESDETQTATETPSSASSDGQPTTTDAQ</sequence>
<dbReference type="EMBL" id="CADCVP010000016">
    <property type="protein sequence ID" value="CAA9471738.1"/>
    <property type="molecule type" value="Genomic_DNA"/>
</dbReference>
<feature type="compositionally biased region" description="Basic residues" evidence="1">
    <location>
        <begin position="48"/>
        <end position="57"/>
    </location>
</feature>
<feature type="region of interest" description="Disordered" evidence="1">
    <location>
        <begin position="28"/>
        <end position="57"/>
    </location>
</feature>
<evidence type="ECO:0008006" key="4">
    <source>
        <dbReference type="Google" id="ProtNLM"/>
    </source>
</evidence>
<feature type="region of interest" description="Disordered" evidence="1">
    <location>
        <begin position="143"/>
        <end position="186"/>
    </location>
</feature>
<evidence type="ECO:0000256" key="2">
    <source>
        <dbReference type="SAM" id="SignalP"/>
    </source>
</evidence>
<proteinExistence type="predicted"/>
<organism evidence="3">
    <name type="scientific">uncultured Solirubrobacteraceae bacterium</name>
    <dbReference type="NCBI Taxonomy" id="1162706"/>
    <lineage>
        <taxon>Bacteria</taxon>
        <taxon>Bacillati</taxon>
        <taxon>Actinomycetota</taxon>
        <taxon>Thermoleophilia</taxon>
        <taxon>Solirubrobacterales</taxon>
        <taxon>Solirubrobacteraceae</taxon>
        <taxon>environmental samples</taxon>
    </lineage>
</organism>
<accession>A0A6J4RKL9</accession>
<reference evidence="3" key="1">
    <citation type="submission" date="2020-02" db="EMBL/GenBank/DDBJ databases">
        <authorList>
            <person name="Meier V. D."/>
        </authorList>
    </citation>
    <scope>NUCLEOTIDE SEQUENCE</scope>
    <source>
        <strain evidence="3">AVDCRST_MAG69</strain>
    </source>
</reference>
<feature type="chain" id="PRO_5038493195" description="DUF5666 domain-containing protein" evidence="2">
    <location>
        <begin position="24"/>
        <end position="186"/>
    </location>
</feature>
<gene>
    <name evidence="3" type="ORF">AVDCRST_MAG69-142</name>
</gene>
<protein>
    <recommendedName>
        <fullName evidence="4">DUF5666 domain-containing protein</fullName>
    </recommendedName>
</protein>